<keyword evidence="3" id="KW-1185">Reference proteome</keyword>
<feature type="transmembrane region" description="Helical" evidence="1">
    <location>
        <begin position="38"/>
        <end position="57"/>
    </location>
</feature>
<evidence type="ECO:0008006" key="4">
    <source>
        <dbReference type="Google" id="ProtNLM"/>
    </source>
</evidence>
<comment type="caution">
    <text evidence="2">The sequence shown here is derived from an EMBL/GenBank/DDBJ whole genome shotgun (WGS) entry which is preliminary data.</text>
</comment>
<dbReference type="PROSITE" id="PS51257">
    <property type="entry name" value="PROKAR_LIPOPROTEIN"/>
    <property type="match status" value="1"/>
</dbReference>
<proteinExistence type="predicted"/>
<organism evidence="2 3">
    <name type="scientific">Flavobacterium arsenatis</name>
    <dbReference type="NCBI Taxonomy" id="1484332"/>
    <lineage>
        <taxon>Bacteria</taxon>
        <taxon>Pseudomonadati</taxon>
        <taxon>Bacteroidota</taxon>
        <taxon>Flavobacteriia</taxon>
        <taxon>Flavobacteriales</taxon>
        <taxon>Flavobacteriaceae</taxon>
        <taxon>Flavobacterium</taxon>
    </lineage>
</organism>
<evidence type="ECO:0000313" key="3">
    <source>
        <dbReference type="Proteomes" id="UP001255185"/>
    </source>
</evidence>
<evidence type="ECO:0000256" key="1">
    <source>
        <dbReference type="SAM" id="Phobius"/>
    </source>
</evidence>
<protein>
    <recommendedName>
        <fullName evidence="4">YhhN-like protein</fullName>
    </recommendedName>
</protein>
<feature type="transmembrane region" description="Helical" evidence="1">
    <location>
        <begin position="186"/>
        <end position="203"/>
    </location>
</feature>
<keyword evidence="1" id="KW-0812">Transmembrane</keyword>
<feature type="transmembrane region" description="Helical" evidence="1">
    <location>
        <begin position="63"/>
        <end position="82"/>
    </location>
</feature>
<name>A0ABU1TRM5_9FLAO</name>
<feature type="transmembrane region" description="Helical" evidence="1">
    <location>
        <begin position="91"/>
        <end position="110"/>
    </location>
</feature>
<sequence>MTFNRLLSISTLLVPLLLLFGIIAGACYYRYLDKKNKFLVVYLSVCLTIDILSRIAGEIYNNNLIFIVIFSLLELVFFYIYYRVCFFKKNITLYTVATSIASVYMIYEMFTLKDVEPIDFQPYSKVICSFIIIIMSINNLFENINKEQQDSMIVKLSSVFVIYFSLNLIFFLPVNFLINVTSSVKFYFWFANLLLTFSFYTFLSKEIWKNGSTQKRLQSGF</sequence>
<dbReference type="RefSeq" id="WP_310027111.1">
    <property type="nucleotide sequence ID" value="NZ_JAVDVI010000011.1"/>
</dbReference>
<keyword evidence="1" id="KW-1133">Transmembrane helix</keyword>
<feature type="transmembrane region" description="Helical" evidence="1">
    <location>
        <begin position="6"/>
        <end position="31"/>
    </location>
</feature>
<keyword evidence="1" id="KW-0472">Membrane</keyword>
<dbReference type="Proteomes" id="UP001255185">
    <property type="component" value="Unassembled WGS sequence"/>
</dbReference>
<dbReference type="EMBL" id="JAVDVI010000011">
    <property type="protein sequence ID" value="MDR6968511.1"/>
    <property type="molecule type" value="Genomic_DNA"/>
</dbReference>
<gene>
    <name evidence="2" type="ORF">J2X31_002534</name>
</gene>
<feature type="transmembrane region" description="Helical" evidence="1">
    <location>
        <begin position="153"/>
        <end position="174"/>
    </location>
</feature>
<feature type="transmembrane region" description="Helical" evidence="1">
    <location>
        <begin position="122"/>
        <end position="141"/>
    </location>
</feature>
<reference evidence="2 3" key="1">
    <citation type="submission" date="2023-07" db="EMBL/GenBank/DDBJ databases">
        <title>Sorghum-associated microbial communities from plants grown in Nebraska, USA.</title>
        <authorList>
            <person name="Schachtman D."/>
        </authorList>
    </citation>
    <scope>NUCLEOTIDE SEQUENCE [LARGE SCALE GENOMIC DNA]</scope>
    <source>
        <strain evidence="2 3">3773</strain>
    </source>
</reference>
<accession>A0ABU1TRM5</accession>
<evidence type="ECO:0000313" key="2">
    <source>
        <dbReference type="EMBL" id="MDR6968511.1"/>
    </source>
</evidence>